<keyword evidence="1" id="KW-0560">Oxidoreductase</keyword>
<evidence type="ECO:0000313" key="3">
    <source>
        <dbReference type="EMBL" id="KAL1412390.1"/>
    </source>
</evidence>
<dbReference type="PANTHER" id="PTHR43625:SF7">
    <property type="entry name" value="REDUCTASE (YAKC), PUTATIVE (AFU_ORTHOLOGUE AFUA_8G01560)-RELATED"/>
    <property type="match status" value="1"/>
</dbReference>
<dbReference type="Gene3D" id="3.20.20.100">
    <property type="entry name" value="NADP-dependent oxidoreductase domain"/>
    <property type="match status" value="1"/>
</dbReference>
<dbReference type="InterPro" id="IPR036812">
    <property type="entry name" value="NAD(P)_OxRdtase_dom_sf"/>
</dbReference>
<protein>
    <recommendedName>
        <fullName evidence="2">NADP-dependent oxidoreductase domain-containing protein</fullName>
    </recommendedName>
</protein>
<dbReference type="Proteomes" id="UP001565368">
    <property type="component" value="Unassembled WGS sequence"/>
</dbReference>
<evidence type="ECO:0000259" key="2">
    <source>
        <dbReference type="Pfam" id="PF00248"/>
    </source>
</evidence>
<dbReference type="EMBL" id="JBBXJM010000001">
    <property type="protein sequence ID" value="KAL1412390.1"/>
    <property type="molecule type" value="Genomic_DNA"/>
</dbReference>
<reference evidence="3 4" key="1">
    <citation type="submission" date="2023-08" db="EMBL/GenBank/DDBJ databases">
        <title>Annotated Genome Sequence of Vanrija albida AlHP1.</title>
        <authorList>
            <person name="Herzog R."/>
        </authorList>
    </citation>
    <scope>NUCLEOTIDE SEQUENCE [LARGE SCALE GENOMIC DNA]</scope>
    <source>
        <strain evidence="3 4">AlHP1</strain>
    </source>
</reference>
<feature type="domain" description="NADP-dependent oxidoreductase" evidence="2">
    <location>
        <begin position="16"/>
        <end position="308"/>
    </location>
</feature>
<name>A0ABR3QCD1_9TREE</name>
<comment type="caution">
    <text evidence="3">The sequence shown here is derived from an EMBL/GenBank/DDBJ whole genome shotgun (WGS) entry which is preliminary data.</text>
</comment>
<dbReference type="SUPFAM" id="SSF51430">
    <property type="entry name" value="NAD(P)-linked oxidoreductase"/>
    <property type="match status" value="1"/>
</dbReference>
<dbReference type="InterPro" id="IPR023210">
    <property type="entry name" value="NADP_OxRdtase_dom"/>
</dbReference>
<dbReference type="GeneID" id="95981178"/>
<keyword evidence="4" id="KW-1185">Reference proteome</keyword>
<evidence type="ECO:0000313" key="4">
    <source>
        <dbReference type="Proteomes" id="UP001565368"/>
    </source>
</evidence>
<accession>A0ABR3QCD1</accession>
<dbReference type="InterPro" id="IPR050791">
    <property type="entry name" value="Aldo-Keto_reductase"/>
</dbReference>
<proteinExistence type="predicted"/>
<organism evidence="3 4">
    <name type="scientific">Vanrija albida</name>
    <dbReference type="NCBI Taxonomy" id="181172"/>
    <lineage>
        <taxon>Eukaryota</taxon>
        <taxon>Fungi</taxon>
        <taxon>Dikarya</taxon>
        <taxon>Basidiomycota</taxon>
        <taxon>Agaricomycotina</taxon>
        <taxon>Tremellomycetes</taxon>
        <taxon>Trichosporonales</taxon>
        <taxon>Trichosporonaceae</taxon>
        <taxon>Vanrija</taxon>
    </lineage>
</organism>
<sequence>MVKTAKFANLEIPVPGFGAMGMSTAFGPSDDDESLKTLKHALDIGCTFWDSAVVYGAGHNESLLGRFFAAHPGSRERVFVASKCGFECMGGGGFGTVTNKPSHIAEYIEGTRERLGSYPDLYYLHRIDEGTPLEESIPALDRLWREGKTKYIGLSECSAATLRKADSIAHIDAVQIEYSPWETGHERNGLIATAKELGVAIVAFSPLGRGLLTGKFNSTDDFAKEGDLRTVLPRLSPENLPHNLKLVRAVEALAAKKGCTPGQLSLAWVVAQGAIPIPGTRKEARLDENFGARDVDLTPEEVAEINRVIGEQELRGERYHEPMMKLVGK</sequence>
<dbReference type="PANTHER" id="PTHR43625">
    <property type="entry name" value="AFLATOXIN B1 ALDEHYDE REDUCTASE"/>
    <property type="match status" value="1"/>
</dbReference>
<dbReference type="RefSeq" id="XP_069212334.1">
    <property type="nucleotide sequence ID" value="XM_069348790.1"/>
</dbReference>
<evidence type="ECO:0000256" key="1">
    <source>
        <dbReference type="ARBA" id="ARBA00023002"/>
    </source>
</evidence>
<gene>
    <name evidence="3" type="ORF">Q8F55_000135</name>
</gene>
<dbReference type="Pfam" id="PF00248">
    <property type="entry name" value="Aldo_ket_red"/>
    <property type="match status" value="1"/>
</dbReference>